<reference evidence="3" key="1">
    <citation type="submission" date="2021-06" db="EMBL/GenBank/DDBJ databases">
        <title>Complete genome sequence of Nocardioides sp. G188.</title>
        <authorList>
            <person name="Im W.-T."/>
        </authorList>
    </citation>
    <scope>NUCLEOTIDE SEQUENCE</scope>
    <source>
        <strain evidence="3">G188</strain>
    </source>
</reference>
<dbReference type="Proteomes" id="UP000683575">
    <property type="component" value="Chromosome"/>
</dbReference>
<keyword evidence="3" id="KW-0328">Glycosyltransferase</keyword>
<evidence type="ECO:0000313" key="4">
    <source>
        <dbReference type="Proteomes" id="UP000683575"/>
    </source>
</evidence>
<dbReference type="GO" id="GO:0016757">
    <property type="term" value="F:glycosyltransferase activity"/>
    <property type="evidence" value="ECO:0007669"/>
    <property type="project" value="UniProtKB-KW"/>
</dbReference>
<feature type="domain" description="Glycosyl transferase family 1" evidence="2">
    <location>
        <begin position="287"/>
        <end position="445"/>
    </location>
</feature>
<dbReference type="KEGG" id="nps:KRR39_17420"/>
<dbReference type="AlphaFoldDB" id="A0A975XZG5"/>
<evidence type="ECO:0000313" key="3">
    <source>
        <dbReference type="EMBL" id="QWZ07234.1"/>
    </source>
</evidence>
<dbReference type="EC" id="2.4.-.-" evidence="3"/>
<keyword evidence="1 3" id="KW-0808">Transferase</keyword>
<keyword evidence="4" id="KW-1185">Reference proteome</keyword>
<accession>A0A975XZG5</accession>
<proteinExistence type="predicted"/>
<dbReference type="InterPro" id="IPR001296">
    <property type="entry name" value="Glyco_trans_1"/>
</dbReference>
<protein>
    <submittedName>
        <fullName evidence="3">Glycosyltransferase</fullName>
        <ecNumber evidence="3">2.4.-.-</ecNumber>
    </submittedName>
</protein>
<evidence type="ECO:0000259" key="2">
    <source>
        <dbReference type="Pfam" id="PF00534"/>
    </source>
</evidence>
<gene>
    <name evidence="3" type="ORF">KRR39_17420</name>
</gene>
<name>A0A975XZG5_9ACTN</name>
<dbReference type="EMBL" id="CP077062">
    <property type="protein sequence ID" value="QWZ07234.1"/>
    <property type="molecule type" value="Genomic_DNA"/>
</dbReference>
<dbReference type="PANTHER" id="PTHR12526:SF630">
    <property type="entry name" value="GLYCOSYLTRANSFERASE"/>
    <property type="match status" value="1"/>
</dbReference>
<sequence>MPSTELPTGRYLSCPIDLSPDAGGQTRAMLMRNRIFVTEGGVKPVVATFNARTDLPERRAMLLERGLLLPEISTPNIYEHYRNNPWEDEEPGGEQLPDLSAHTATQEFFPDGTPFRTVYRSDPSKGSVFDYHRADGSTYLRLPSFVFKEPETWPSSIQRVGPDGAVLGEFKSVGQWFKRFVRHLSGDERTFVFVDSRFSVQHLVPMRAKNVHVVYVLHNIHVAPPRLWSSELSDIYGRLVGKVDDVDAFVTLTARQQDDIAQRRGRTTNLFVVPNPVDMPDRAPDLPPRDPHRVTVVARLEKQKRLGHAIRAFALAAQRVPEARLDIYGAGSQLSVLEQVAAKHGVSDSVTLHGHDPRARDALWSSSAFLMTSLFEGYPLSTLESLSHGCPVISYDIKYGPREQISEGVDGFLVPAGGVRQMADRIVTMLTSPELVARMSEAAREKARHHGHGRFLDEWRQVLEQVVELAPLRTHLEDVRLDVTRLETAEPGLRGRLSRRPLPAHATRDAVLRFAGELHVTGRSKQSSLDDAEITLTAVHAASGYSVDLPVTATRSADGFTVSAEVPLKDAFGDERLDDVRLRLRLVWQNSSWETQLSRPAGDDDGVEVGYTADGAVRLSLR</sequence>
<organism evidence="3 4">
    <name type="scientific">Nocardioides panacis</name>
    <dbReference type="NCBI Taxonomy" id="2849501"/>
    <lineage>
        <taxon>Bacteria</taxon>
        <taxon>Bacillati</taxon>
        <taxon>Actinomycetota</taxon>
        <taxon>Actinomycetes</taxon>
        <taxon>Propionibacteriales</taxon>
        <taxon>Nocardioidaceae</taxon>
        <taxon>Nocardioides</taxon>
    </lineage>
</organism>
<evidence type="ECO:0000256" key="1">
    <source>
        <dbReference type="ARBA" id="ARBA00022679"/>
    </source>
</evidence>
<dbReference type="PANTHER" id="PTHR12526">
    <property type="entry name" value="GLYCOSYLTRANSFERASE"/>
    <property type="match status" value="1"/>
</dbReference>
<dbReference type="RefSeq" id="WP_216938745.1">
    <property type="nucleotide sequence ID" value="NZ_CP077062.1"/>
</dbReference>
<dbReference type="Pfam" id="PF00534">
    <property type="entry name" value="Glycos_transf_1"/>
    <property type="match status" value="1"/>
</dbReference>